<dbReference type="Proteomes" id="UP001515683">
    <property type="component" value="Unassembled WGS sequence"/>
</dbReference>
<evidence type="ECO:0000259" key="6">
    <source>
        <dbReference type="Pfam" id="PF00419"/>
    </source>
</evidence>
<feature type="domain" description="MrkD-like receptor binding" evidence="7">
    <location>
        <begin position="37"/>
        <end position="161"/>
    </location>
</feature>
<feature type="signal peptide" evidence="5">
    <location>
        <begin position="1"/>
        <end position="24"/>
    </location>
</feature>
<organism evidence="8 9">
    <name type="scientific">Candidatus Pantoea multigeneris</name>
    <dbReference type="NCBI Taxonomy" id="2608357"/>
    <lineage>
        <taxon>Bacteria</taxon>
        <taxon>Pseudomonadati</taxon>
        <taxon>Pseudomonadota</taxon>
        <taxon>Gammaproteobacteria</taxon>
        <taxon>Enterobacterales</taxon>
        <taxon>Erwiniaceae</taxon>
        <taxon>Pantoea</taxon>
    </lineage>
</organism>
<dbReference type="InterPro" id="IPR054160">
    <property type="entry name" value="MrkD_recept-bd"/>
</dbReference>
<comment type="caution">
    <text evidence="8">The sequence shown here is derived from an EMBL/GenBank/DDBJ whole genome shotgun (WGS) entry which is preliminary data.</text>
</comment>
<feature type="chain" id="PRO_5045971354" evidence="5">
    <location>
        <begin position="25"/>
        <end position="314"/>
    </location>
</feature>
<dbReference type="Gene3D" id="2.60.40.3310">
    <property type="match status" value="1"/>
</dbReference>
<evidence type="ECO:0000256" key="5">
    <source>
        <dbReference type="SAM" id="SignalP"/>
    </source>
</evidence>
<dbReference type="InterPro" id="IPR050263">
    <property type="entry name" value="Bact_Fimbrial_Adh_Pro"/>
</dbReference>
<evidence type="ECO:0000313" key="8">
    <source>
        <dbReference type="EMBL" id="NIF20385.1"/>
    </source>
</evidence>
<dbReference type="EMBL" id="VWXF01000001">
    <property type="protein sequence ID" value="NIF20385.1"/>
    <property type="molecule type" value="Genomic_DNA"/>
</dbReference>
<evidence type="ECO:0000259" key="7">
    <source>
        <dbReference type="Pfam" id="PF22003"/>
    </source>
</evidence>
<evidence type="ECO:0000256" key="4">
    <source>
        <dbReference type="ARBA" id="ARBA00023263"/>
    </source>
</evidence>
<feature type="domain" description="Fimbrial-type adhesion" evidence="6">
    <location>
        <begin position="174"/>
        <end position="313"/>
    </location>
</feature>
<comment type="similarity">
    <text evidence="2">Belongs to the fimbrial protein family.</text>
</comment>
<comment type="subcellular location">
    <subcellularLocation>
        <location evidence="1">Fimbrium</location>
    </subcellularLocation>
</comment>
<dbReference type="Gene3D" id="2.60.40.1090">
    <property type="entry name" value="Fimbrial-type adhesion domain"/>
    <property type="match status" value="1"/>
</dbReference>
<accession>A0ABX0R4Q7</accession>
<keyword evidence="9" id="KW-1185">Reference proteome</keyword>
<dbReference type="RefSeq" id="WP_167012378.1">
    <property type="nucleotide sequence ID" value="NZ_VWXF01000001.1"/>
</dbReference>
<dbReference type="Pfam" id="PF00419">
    <property type="entry name" value="Fimbrial"/>
    <property type="match status" value="1"/>
</dbReference>
<dbReference type="PANTHER" id="PTHR33420">
    <property type="entry name" value="FIMBRIAL SUBUNIT ELFA-RELATED"/>
    <property type="match status" value="1"/>
</dbReference>
<gene>
    <name evidence="8" type="ORF">F3J40_01965</name>
</gene>
<dbReference type="SUPFAM" id="SSF49401">
    <property type="entry name" value="Bacterial adhesins"/>
    <property type="match status" value="1"/>
</dbReference>
<dbReference type="PANTHER" id="PTHR33420:SF3">
    <property type="entry name" value="FIMBRIAL SUBUNIT ELFA"/>
    <property type="match status" value="1"/>
</dbReference>
<dbReference type="InterPro" id="IPR008966">
    <property type="entry name" value="Adhesion_dom_sf"/>
</dbReference>
<dbReference type="InterPro" id="IPR000259">
    <property type="entry name" value="Adhesion_dom_fimbrial"/>
</dbReference>
<reference evidence="8 9" key="1">
    <citation type="journal article" date="2019" name="bioRxiv">
        <title>Bacteria contribute to plant secondary compound degradation in a generalist herbivore system.</title>
        <authorList>
            <person name="Francoeur C.B."/>
            <person name="Khadempour L."/>
            <person name="Moreira-Soto R.D."/>
            <person name="Gotting K."/>
            <person name="Book A.J."/>
            <person name="Pinto-Tomas A.A."/>
            <person name="Keefover-Ring K."/>
            <person name="Currie C.R."/>
        </authorList>
    </citation>
    <scope>NUCLEOTIDE SEQUENCE [LARGE SCALE GENOMIC DNA]</scope>
    <source>
        <strain evidence="8">Acro-835</strain>
    </source>
</reference>
<evidence type="ECO:0000256" key="3">
    <source>
        <dbReference type="ARBA" id="ARBA00022729"/>
    </source>
</evidence>
<keyword evidence="3 5" id="KW-0732">Signal</keyword>
<proteinExistence type="inferred from homology"/>
<dbReference type="Pfam" id="PF22003">
    <property type="entry name" value="MrkDrd"/>
    <property type="match status" value="1"/>
</dbReference>
<protein>
    <submittedName>
        <fullName evidence="8">Type 1 fimbrial protein</fullName>
    </submittedName>
</protein>
<dbReference type="InterPro" id="IPR036937">
    <property type="entry name" value="Adhesion_dom_fimbrial_sf"/>
</dbReference>
<evidence type="ECO:0000313" key="9">
    <source>
        <dbReference type="Proteomes" id="UP001515683"/>
    </source>
</evidence>
<name>A0ABX0R4Q7_9GAMM</name>
<evidence type="ECO:0000256" key="2">
    <source>
        <dbReference type="ARBA" id="ARBA00006671"/>
    </source>
</evidence>
<sequence length="314" mass="32991">MRNINALIPVLVGMLALFSEGVQAACTFNGTGKTTEVNFNFGNITVQRDAPVGTELANRLYVTPTYGVTCTTTWDNNAILGQFTTLSAYGNHAYDTNIDGIGITLYFGAGVRRYFPYLLQNRSPGTGAVGGSVIVRLIKTKSGAVGSGPLSTGRIGRVFWDKLNIYNVNLTGVSTITPVACSVTQTAISVPMGDVLRREFTGVGSVATSQSFSIPLNCDENTRVKITLDATADSSGRPGVIALNPSTSDKVASGVGVQVLRNTTPVTLGSALQVGTVATAGVYTIPLTARYYQTQARVTAGQANATATFTMTYN</sequence>
<evidence type="ECO:0000256" key="1">
    <source>
        <dbReference type="ARBA" id="ARBA00004561"/>
    </source>
</evidence>
<keyword evidence="4" id="KW-0281">Fimbrium</keyword>